<evidence type="ECO:0000256" key="1">
    <source>
        <dbReference type="SAM" id="MobiDB-lite"/>
    </source>
</evidence>
<proteinExistence type="predicted"/>
<reference evidence="2 3" key="1">
    <citation type="submission" date="2020-08" db="EMBL/GenBank/DDBJ databases">
        <title>Genomic Encyclopedia of Type Strains, Phase IV (KMG-IV): sequencing the most valuable type-strain genomes for metagenomic binning, comparative biology and taxonomic classification.</title>
        <authorList>
            <person name="Goeker M."/>
        </authorList>
    </citation>
    <scope>NUCLEOTIDE SEQUENCE [LARGE SCALE GENOMIC DNA]</scope>
    <source>
        <strain evidence="2 3">DSM 25335</strain>
    </source>
</reference>
<dbReference type="Proteomes" id="UP000566663">
    <property type="component" value="Unassembled WGS sequence"/>
</dbReference>
<comment type="caution">
    <text evidence="2">The sequence shown here is derived from an EMBL/GenBank/DDBJ whole genome shotgun (WGS) entry which is preliminary data.</text>
</comment>
<name>A0A7W8I021_9CAUL</name>
<accession>A0A7W8I021</accession>
<organism evidence="2 3">
    <name type="scientific">Brevundimonas basaltis</name>
    <dbReference type="NCBI Taxonomy" id="472166"/>
    <lineage>
        <taxon>Bacteria</taxon>
        <taxon>Pseudomonadati</taxon>
        <taxon>Pseudomonadota</taxon>
        <taxon>Alphaproteobacteria</taxon>
        <taxon>Caulobacterales</taxon>
        <taxon>Caulobacteraceae</taxon>
        <taxon>Brevundimonas</taxon>
    </lineage>
</organism>
<gene>
    <name evidence="2" type="ORF">HNQ67_002288</name>
</gene>
<evidence type="ECO:0000313" key="3">
    <source>
        <dbReference type="Proteomes" id="UP000566663"/>
    </source>
</evidence>
<dbReference type="AlphaFoldDB" id="A0A7W8I021"/>
<keyword evidence="3" id="KW-1185">Reference proteome</keyword>
<feature type="region of interest" description="Disordered" evidence="1">
    <location>
        <begin position="1"/>
        <end position="21"/>
    </location>
</feature>
<evidence type="ECO:0000313" key="2">
    <source>
        <dbReference type="EMBL" id="MBB5292764.1"/>
    </source>
</evidence>
<dbReference type="RefSeq" id="WP_183255428.1">
    <property type="nucleotide sequence ID" value="NZ_BAAAFF010000001.1"/>
</dbReference>
<protein>
    <submittedName>
        <fullName evidence="2">Uncharacterized protein</fullName>
    </submittedName>
</protein>
<dbReference type="EMBL" id="JACHFZ010000004">
    <property type="protein sequence ID" value="MBB5292764.1"/>
    <property type="molecule type" value="Genomic_DNA"/>
</dbReference>
<sequence length="194" mass="21305">MPDARPLTAPRTRRDGARRPAPKTVWEAVRADYMAGLPAHECCRRHGVTIAALRSRAARNGWRRIDQPWTPANALDPADEGVQLEQRSEGDLDRIDTGELIFVAHRRMLRCVLRGDAAGALRWGRVGKALEAEEAEMRRYLCQEEALNSARLAEAADGADWLRPTPGFLAAADADSADSAIPKFPDRAEAGKDG</sequence>